<dbReference type="RefSeq" id="WP_131257764.1">
    <property type="nucleotide sequence ID" value="NZ_JBHSUS010000001.1"/>
</dbReference>
<dbReference type="EMBL" id="JBHSUS010000001">
    <property type="protein sequence ID" value="MFC6441474.1"/>
    <property type="molecule type" value="Genomic_DNA"/>
</dbReference>
<evidence type="ECO:0000313" key="3">
    <source>
        <dbReference type="Proteomes" id="UP001596364"/>
    </source>
</evidence>
<dbReference type="Proteomes" id="UP001596364">
    <property type="component" value="Unassembled WGS sequence"/>
</dbReference>
<accession>A0ABW1XN66</accession>
<keyword evidence="1" id="KW-0732">Signal</keyword>
<feature type="chain" id="PRO_5046872170" description="HdeA/HdeB family protein" evidence="1">
    <location>
        <begin position="23"/>
        <end position="121"/>
    </location>
</feature>
<gene>
    <name evidence="2" type="ORF">ACFP85_15075</name>
</gene>
<keyword evidence="3" id="KW-1185">Reference proteome</keyword>
<reference evidence="3" key="1">
    <citation type="journal article" date="2019" name="Int. J. Syst. Evol. Microbiol.">
        <title>The Global Catalogue of Microorganisms (GCM) 10K type strain sequencing project: providing services to taxonomists for standard genome sequencing and annotation.</title>
        <authorList>
            <consortium name="The Broad Institute Genomics Platform"/>
            <consortium name="The Broad Institute Genome Sequencing Center for Infectious Disease"/>
            <person name="Wu L."/>
            <person name="Ma J."/>
        </authorList>
    </citation>
    <scope>NUCLEOTIDE SEQUENCE [LARGE SCALE GENOMIC DNA]</scope>
    <source>
        <strain evidence="3">CGMCC 1.16031</strain>
    </source>
</reference>
<comment type="caution">
    <text evidence="2">The sequence shown here is derived from an EMBL/GenBank/DDBJ whole genome shotgun (WGS) entry which is preliminary data.</text>
</comment>
<organism evidence="2 3">
    <name type="scientific">Pseudobowmanella zhangzhouensis</name>
    <dbReference type="NCBI Taxonomy" id="1537679"/>
    <lineage>
        <taxon>Bacteria</taxon>
        <taxon>Pseudomonadati</taxon>
        <taxon>Pseudomonadota</taxon>
        <taxon>Gammaproteobacteria</taxon>
        <taxon>Alteromonadales</taxon>
        <taxon>Alteromonadaceae</taxon>
    </lineage>
</organism>
<proteinExistence type="predicted"/>
<name>A0ABW1XN66_9ALTE</name>
<evidence type="ECO:0000313" key="2">
    <source>
        <dbReference type="EMBL" id="MFC6441474.1"/>
    </source>
</evidence>
<feature type="signal peptide" evidence="1">
    <location>
        <begin position="1"/>
        <end position="22"/>
    </location>
</feature>
<evidence type="ECO:0000256" key="1">
    <source>
        <dbReference type="SAM" id="SignalP"/>
    </source>
</evidence>
<sequence>MIKFNRIIFTLFTLCSALVANAEDFKKSAIGLGNFNCAKVSEHLQAEDNKSMLFNAWMAGYFSGKNVYFLDGKSPASATEYEEVLLPHLQRFCADDPDASLIKAMESYLMFKVSKQEVIVG</sequence>
<protein>
    <recommendedName>
        <fullName evidence="4">HdeA/HdeB family protein</fullName>
    </recommendedName>
</protein>
<evidence type="ECO:0008006" key="4">
    <source>
        <dbReference type="Google" id="ProtNLM"/>
    </source>
</evidence>